<keyword evidence="3" id="KW-1185">Reference proteome</keyword>
<evidence type="ECO:0000256" key="1">
    <source>
        <dbReference type="SAM" id="MobiDB-lite"/>
    </source>
</evidence>
<protein>
    <submittedName>
        <fullName evidence="2">Uncharacterized protein</fullName>
    </submittedName>
</protein>
<gene>
    <name evidence="2" type="ORF">OS493_005177</name>
</gene>
<reference evidence="2" key="1">
    <citation type="submission" date="2023-01" db="EMBL/GenBank/DDBJ databases">
        <title>Genome assembly of the deep-sea coral Lophelia pertusa.</title>
        <authorList>
            <person name="Herrera S."/>
            <person name="Cordes E."/>
        </authorList>
    </citation>
    <scope>NUCLEOTIDE SEQUENCE</scope>
    <source>
        <strain evidence="2">USNM1676648</strain>
        <tissue evidence="2">Polyp</tissue>
    </source>
</reference>
<accession>A0A9W9Z4H3</accession>
<dbReference type="OrthoDB" id="5965088at2759"/>
<sequence length="177" mass="21007">MTTEPRHLYEDFNIMHVVLEHLGWKELGLRARENFKVMCKTETIQEDGPVRLILHDADKPLTMKELNVAKIYDFDFKYGQKSALDFHQDLAAIDLSMMQSPKVTRRRRIKRRKYPRFGFVPSLEDIKENELFETSSEEDEKKDLAAIHRERALSCGMSIKEEVRRHRHKRHSRSGRV</sequence>
<name>A0A9W9Z4H3_9CNID</name>
<feature type="compositionally biased region" description="Basic residues" evidence="1">
    <location>
        <begin position="165"/>
        <end position="177"/>
    </location>
</feature>
<evidence type="ECO:0000313" key="3">
    <source>
        <dbReference type="Proteomes" id="UP001163046"/>
    </source>
</evidence>
<organism evidence="2 3">
    <name type="scientific">Desmophyllum pertusum</name>
    <dbReference type="NCBI Taxonomy" id="174260"/>
    <lineage>
        <taxon>Eukaryota</taxon>
        <taxon>Metazoa</taxon>
        <taxon>Cnidaria</taxon>
        <taxon>Anthozoa</taxon>
        <taxon>Hexacorallia</taxon>
        <taxon>Scleractinia</taxon>
        <taxon>Caryophylliina</taxon>
        <taxon>Caryophylliidae</taxon>
        <taxon>Desmophyllum</taxon>
    </lineage>
</organism>
<evidence type="ECO:0000313" key="2">
    <source>
        <dbReference type="EMBL" id="KAJ7374825.1"/>
    </source>
</evidence>
<comment type="caution">
    <text evidence="2">The sequence shown here is derived from an EMBL/GenBank/DDBJ whole genome shotgun (WGS) entry which is preliminary data.</text>
</comment>
<proteinExistence type="predicted"/>
<feature type="region of interest" description="Disordered" evidence="1">
    <location>
        <begin position="158"/>
        <end position="177"/>
    </location>
</feature>
<dbReference type="EMBL" id="MU826827">
    <property type="protein sequence ID" value="KAJ7374825.1"/>
    <property type="molecule type" value="Genomic_DNA"/>
</dbReference>
<dbReference type="Proteomes" id="UP001163046">
    <property type="component" value="Unassembled WGS sequence"/>
</dbReference>
<dbReference type="AlphaFoldDB" id="A0A9W9Z4H3"/>